<proteinExistence type="predicted"/>
<dbReference type="AlphaFoldDB" id="A0A5B8VY00"/>
<dbReference type="RefSeq" id="WP_147052657.1">
    <property type="nucleotide sequence ID" value="NZ_CP042437.1"/>
</dbReference>
<accession>A0A5B8VY00</accession>
<dbReference type="Proteomes" id="UP000321362">
    <property type="component" value="Chromosome"/>
</dbReference>
<dbReference type="OrthoDB" id="965971at2"/>
<gene>
    <name evidence="1" type="ORF">FSB76_05980</name>
</gene>
<dbReference type="KEGG" id="mgk:FSB76_05980"/>
<protein>
    <submittedName>
        <fullName evidence="1">Uncharacterized protein</fullName>
    </submittedName>
</protein>
<organism evidence="1 2">
    <name type="scientific">Mucilaginibacter ginsenosidivorax</name>
    <dbReference type="NCBI Taxonomy" id="862126"/>
    <lineage>
        <taxon>Bacteria</taxon>
        <taxon>Pseudomonadati</taxon>
        <taxon>Bacteroidota</taxon>
        <taxon>Sphingobacteriia</taxon>
        <taxon>Sphingobacteriales</taxon>
        <taxon>Sphingobacteriaceae</taxon>
        <taxon>Mucilaginibacter</taxon>
    </lineage>
</organism>
<reference evidence="1 2" key="1">
    <citation type="journal article" date="2013" name="J. Microbiol.">
        <title>Mucilaginibacter ginsenosidivorax sp. nov., with ginsenoside converting activity isolated from sediment.</title>
        <authorList>
            <person name="Kim J.K."/>
            <person name="Choi T.E."/>
            <person name="Liu Q.M."/>
            <person name="Park H.Y."/>
            <person name="Yi T.H."/>
            <person name="Yoon M.H."/>
            <person name="Kim S.C."/>
            <person name="Im W.T."/>
        </authorList>
    </citation>
    <scope>NUCLEOTIDE SEQUENCE [LARGE SCALE GENOMIC DNA]</scope>
    <source>
        <strain evidence="1 2">KHI28</strain>
    </source>
</reference>
<name>A0A5B8VY00_9SPHI</name>
<evidence type="ECO:0000313" key="1">
    <source>
        <dbReference type="EMBL" id="QEC75515.1"/>
    </source>
</evidence>
<dbReference type="EMBL" id="CP042437">
    <property type="protein sequence ID" value="QEC75515.1"/>
    <property type="molecule type" value="Genomic_DNA"/>
</dbReference>
<keyword evidence="2" id="KW-1185">Reference proteome</keyword>
<evidence type="ECO:0000313" key="2">
    <source>
        <dbReference type="Proteomes" id="UP000321362"/>
    </source>
</evidence>
<sequence>MMKYLQRAWSDGEDDIEMKNVLAAIAEIKEMDDEHGAFWVGTEDEEYVLETDKSLKMICVIDGKQINYQANDWQEVERLYQLLLKEDFNALVEAIK</sequence>